<dbReference type="InterPro" id="IPR051202">
    <property type="entry name" value="Peptidase_C40"/>
</dbReference>
<dbReference type="Pfam" id="PF23795">
    <property type="entry name" value="SH3_YKFC_2nd"/>
    <property type="match status" value="1"/>
</dbReference>
<keyword evidence="4" id="KW-0788">Thiol protease</keyword>
<keyword evidence="9" id="KW-1185">Reference proteome</keyword>
<evidence type="ECO:0000256" key="2">
    <source>
        <dbReference type="ARBA" id="ARBA00022670"/>
    </source>
</evidence>
<dbReference type="PROSITE" id="PS51272">
    <property type="entry name" value="SLH"/>
    <property type="match status" value="3"/>
</dbReference>
<dbReference type="Proteomes" id="UP000626786">
    <property type="component" value="Unassembled WGS sequence"/>
</dbReference>
<evidence type="ECO:0000256" key="4">
    <source>
        <dbReference type="ARBA" id="ARBA00022807"/>
    </source>
</evidence>
<keyword evidence="2" id="KW-0645">Protease</keyword>
<dbReference type="Gene3D" id="2.30.30.40">
    <property type="entry name" value="SH3 Domains"/>
    <property type="match status" value="2"/>
</dbReference>
<feature type="domain" description="SLH" evidence="6">
    <location>
        <begin position="149"/>
        <end position="207"/>
    </location>
</feature>
<evidence type="ECO:0000256" key="5">
    <source>
        <dbReference type="SAM" id="SignalP"/>
    </source>
</evidence>
<feature type="signal peptide" evidence="5">
    <location>
        <begin position="1"/>
        <end position="24"/>
    </location>
</feature>
<dbReference type="InterPro" id="IPR000064">
    <property type="entry name" value="NLP_P60_dom"/>
</dbReference>
<proteinExistence type="inferred from homology"/>
<evidence type="ECO:0000256" key="3">
    <source>
        <dbReference type="ARBA" id="ARBA00022801"/>
    </source>
</evidence>
<dbReference type="Pfam" id="PF00877">
    <property type="entry name" value="NLPC_P60"/>
    <property type="match status" value="1"/>
</dbReference>
<feature type="domain" description="SLH" evidence="6">
    <location>
        <begin position="85"/>
        <end position="148"/>
    </location>
</feature>
<dbReference type="SUPFAM" id="SSF54001">
    <property type="entry name" value="Cysteine proteinases"/>
    <property type="match status" value="1"/>
</dbReference>
<sequence>MQKKIISIFMAMTCLLIVFNSASAASIFKDVDDTHSAKNEIAYLVKQGILTADSTAVFGVGDSITRLEASEMIVKALGLEVGEGFEMTFTDVDADHPGYATIQAIVHAGIMGGNSEGNFMPDDHLTRGQMAGILVKAFQLEGTTTYQFRDVNETYWAGDAIKTFYVNGITTGYEDNTYKPGASLTKAHFSTFLARILNPDFKRTVACYEPDNTVRYAIRVPVTNVWASPNKIRPIDAISVIPNPDMKKWSKSMTVAQKNWLVGRTDTQATYGDEVEVLKTSGNWMYIAVKEQVKTGNPKGYQGWVPKSHVKAYYANYENCDIAIVESKIATLYNEPKLHNKYAFTDISYSTILKVTKDEGDWLQVQTATDGAKYVRKQDVKMFDKYSSVPKPKQADIVNAAKQYLGLPYLWAGVSSYGFDCSGLMYAVYKNHGIIIPRDSFVQATHGTAVKRKDLQLGDLMFFGYKGGKGKVYHVSMYIGDGKMIHAPSSSRSVEIISIESGLYKTNYAGARRYLK</sequence>
<organism evidence="8 9">
    <name type="scientific">Sporosarcina quadrami</name>
    <dbReference type="NCBI Taxonomy" id="2762234"/>
    <lineage>
        <taxon>Bacteria</taxon>
        <taxon>Bacillati</taxon>
        <taxon>Bacillota</taxon>
        <taxon>Bacilli</taxon>
        <taxon>Bacillales</taxon>
        <taxon>Caryophanaceae</taxon>
        <taxon>Sporosarcina</taxon>
    </lineage>
</organism>
<keyword evidence="3" id="KW-0378">Hydrolase</keyword>
<comment type="similarity">
    <text evidence="1">Belongs to the peptidase C40 family.</text>
</comment>
<dbReference type="EMBL" id="JACSQN010000007">
    <property type="protein sequence ID" value="MBD7984780.1"/>
    <property type="molecule type" value="Genomic_DNA"/>
</dbReference>
<dbReference type="Pfam" id="PF00395">
    <property type="entry name" value="SLH"/>
    <property type="match status" value="3"/>
</dbReference>
<dbReference type="RefSeq" id="WP_191694476.1">
    <property type="nucleotide sequence ID" value="NZ_JACSQN010000007.1"/>
</dbReference>
<protein>
    <submittedName>
        <fullName evidence="8">S-layer homology domain-containing protein</fullName>
    </submittedName>
</protein>
<evidence type="ECO:0000313" key="9">
    <source>
        <dbReference type="Proteomes" id="UP000626786"/>
    </source>
</evidence>
<dbReference type="PANTHER" id="PTHR47053:SF3">
    <property type="entry name" value="GAMMA-D-GLUTAMYL-L-LYSINE DIPEPTIDYL-PEPTIDASE"/>
    <property type="match status" value="1"/>
</dbReference>
<dbReference type="Gene3D" id="3.90.1720.10">
    <property type="entry name" value="endopeptidase domain like (from Nostoc punctiforme)"/>
    <property type="match status" value="1"/>
</dbReference>
<evidence type="ECO:0000256" key="1">
    <source>
        <dbReference type="ARBA" id="ARBA00007074"/>
    </source>
</evidence>
<evidence type="ECO:0000259" key="6">
    <source>
        <dbReference type="PROSITE" id="PS51272"/>
    </source>
</evidence>
<dbReference type="InterPro" id="IPR038765">
    <property type="entry name" value="Papain-like_cys_pep_sf"/>
</dbReference>
<keyword evidence="5" id="KW-0732">Signal</keyword>
<feature type="domain" description="SLH" evidence="6">
    <location>
        <begin position="24"/>
        <end position="84"/>
    </location>
</feature>
<feature type="domain" description="NlpC/P60" evidence="7">
    <location>
        <begin position="391"/>
        <end position="515"/>
    </location>
</feature>
<dbReference type="InterPro" id="IPR001119">
    <property type="entry name" value="SLH_dom"/>
</dbReference>
<reference evidence="8 9" key="1">
    <citation type="submission" date="2020-08" db="EMBL/GenBank/DDBJ databases">
        <title>A Genomic Blueprint of the Chicken Gut Microbiome.</title>
        <authorList>
            <person name="Gilroy R."/>
            <person name="Ravi A."/>
            <person name="Getino M."/>
            <person name="Pursley I."/>
            <person name="Horton D.L."/>
            <person name="Alikhan N.-F."/>
            <person name="Baker D."/>
            <person name="Gharbi K."/>
            <person name="Hall N."/>
            <person name="Watson M."/>
            <person name="Adriaenssens E.M."/>
            <person name="Foster-Nyarko E."/>
            <person name="Jarju S."/>
            <person name="Secka A."/>
            <person name="Antonio M."/>
            <person name="Oren A."/>
            <person name="Chaudhuri R."/>
            <person name="La Ragione R.M."/>
            <person name="Hildebrand F."/>
            <person name="Pallen M.J."/>
        </authorList>
    </citation>
    <scope>NUCLEOTIDE SEQUENCE [LARGE SCALE GENOMIC DNA]</scope>
    <source>
        <strain evidence="8 9">Sa2YVA2</strain>
    </source>
</reference>
<name>A0ABR8UAE7_9BACL</name>
<comment type="caution">
    <text evidence="8">The sequence shown here is derived from an EMBL/GenBank/DDBJ whole genome shotgun (WGS) entry which is preliminary data.</text>
</comment>
<accession>A0ABR8UAE7</accession>
<dbReference type="PANTHER" id="PTHR47053">
    <property type="entry name" value="MUREIN DD-ENDOPEPTIDASE MEPH-RELATED"/>
    <property type="match status" value="1"/>
</dbReference>
<gene>
    <name evidence="8" type="ORF">H9649_09315</name>
</gene>
<feature type="chain" id="PRO_5045400697" evidence="5">
    <location>
        <begin position="25"/>
        <end position="516"/>
    </location>
</feature>
<dbReference type="InterPro" id="IPR057812">
    <property type="entry name" value="SH3_YKFC_2nd"/>
</dbReference>
<dbReference type="PROSITE" id="PS51935">
    <property type="entry name" value="NLPC_P60"/>
    <property type="match status" value="1"/>
</dbReference>
<evidence type="ECO:0000313" key="8">
    <source>
        <dbReference type="EMBL" id="MBD7984780.1"/>
    </source>
</evidence>
<evidence type="ECO:0000259" key="7">
    <source>
        <dbReference type="PROSITE" id="PS51935"/>
    </source>
</evidence>